<name>A0A553JNV4_SHEHA</name>
<dbReference type="InterPro" id="IPR017459">
    <property type="entry name" value="Glycosyl_Trfase_fam3_N_dom"/>
</dbReference>
<dbReference type="OrthoDB" id="9768896at2"/>
<dbReference type="InterPro" id="IPR035902">
    <property type="entry name" value="Nuc_phospho_transferase"/>
</dbReference>
<dbReference type="PANTHER" id="PTHR43285">
    <property type="entry name" value="ANTHRANILATE PHOSPHORIBOSYLTRANSFERASE"/>
    <property type="match status" value="1"/>
</dbReference>
<dbReference type="PANTHER" id="PTHR43285:SF4">
    <property type="entry name" value="TRANSFERASE"/>
    <property type="match status" value="1"/>
</dbReference>
<evidence type="ECO:0000259" key="3">
    <source>
        <dbReference type="Pfam" id="PF02885"/>
    </source>
</evidence>
<dbReference type="SUPFAM" id="SSF47648">
    <property type="entry name" value="Nucleoside phosphorylase/phosphoribosyltransferase N-terminal domain"/>
    <property type="match status" value="1"/>
</dbReference>
<dbReference type="Pfam" id="PF02885">
    <property type="entry name" value="Glycos_trans_3N"/>
    <property type="match status" value="1"/>
</dbReference>
<keyword evidence="1" id="KW-0328">Glycosyltransferase</keyword>
<feature type="domain" description="Glycosyl transferase family 3 N-terminal" evidence="3">
    <location>
        <begin position="7"/>
        <end position="68"/>
    </location>
</feature>
<dbReference type="GO" id="GO:0004048">
    <property type="term" value="F:anthranilate phosphoribosyltransferase activity"/>
    <property type="evidence" value="ECO:0007669"/>
    <property type="project" value="InterPro"/>
</dbReference>
<dbReference type="Gene3D" id="3.40.1030.10">
    <property type="entry name" value="Nucleoside phosphorylase/phosphoribosyltransferase catalytic domain"/>
    <property type="match status" value="1"/>
</dbReference>
<dbReference type="Gene3D" id="1.20.970.10">
    <property type="entry name" value="Transferase, Pyrimidine Nucleoside Phosphorylase, Chain C"/>
    <property type="match status" value="1"/>
</dbReference>
<accession>A0A553JNV4</accession>
<gene>
    <name evidence="4" type="ORF">FN961_12320</name>
</gene>
<dbReference type="GO" id="GO:0000162">
    <property type="term" value="P:L-tryptophan biosynthetic process"/>
    <property type="evidence" value="ECO:0007669"/>
    <property type="project" value="InterPro"/>
</dbReference>
<organism evidence="4 5">
    <name type="scientific">Shewanella hanedai</name>
    <name type="common">Alteromonas hanedai</name>
    <dbReference type="NCBI Taxonomy" id="25"/>
    <lineage>
        <taxon>Bacteria</taxon>
        <taxon>Pseudomonadati</taxon>
        <taxon>Pseudomonadota</taxon>
        <taxon>Gammaproteobacteria</taxon>
        <taxon>Alteromonadales</taxon>
        <taxon>Shewanellaceae</taxon>
        <taxon>Shewanella</taxon>
    </lineage>
</organism>
<dbReference type="Proteomes" id="UP000318126">
    <property type="component" value="Unassembled WGS sequence"/>
</dbReference>
<dbReference type="InterPro" id="IPR005940">
    <property type="entry name" value="Anthranilate_Pribosyl_Tfrase"/>
</dbReference>
<dbReference type="EMBL" id="VKGK01000013">
    <property type="protein sequence ID" value="TRY14137.1"/>
    <property type="molecule type" value="Genomic_DNA"/>
</dbReference>
<dbReference type="AlphaFoldDB" id="A0A553JNV4"/>
<comment type="caution">
    <text evidence="4">The sequence shown here is derived from an EMBL/GenBank/DDBJ whole genome shotgun (WGS) entry which is preliminary data.</text>
</comment>
<sequence>MQREYQQLVKALGRGAKGARSLTLEEARFLVTGFHHGYGTRAQLAASLMLMRVRGESIAEIAGVALGIQSTMDPLWQTVGASIDWPCYAGKRDMLPWLLLAAKVLAGEGERVLLHGDPHSLSHRRHIGNFVASLGIPIVTSPESAKLALDRVGICYLDADCLTPVVAKFRALHQELGLRSLFQTAIRCCNPSSAPMSLRSYFHPGLDDVHAQVAKAMMGSSTEHQSEHNIGIFKGVQGETEVNPRIATELLIVTAKTQQRLLISTRLIGMVGVNSLVSKARCDAEQAEILLNDLWCLGELEPLNAEQKEDCNKLSQLATASVLSTLSMIYLLKGRSRCVEESDKLALNAWQGRVRQVTETSKNIELGGS</sequence>
<evidence type="ECO:0000256" key="1">
    <source>
        <dbReference type="ARBA" id="ARBA00022676"/>
    </source>
</evidence>
<protein>
    <submittedName>
        <fullName evidence="4">Glycosyl transferase</fullName>
    </submittedName>
</protein>
<dbReference type="InterPro" id="IPR036320">
    <property type="entry name" value="Glycosyl_Trfase_fam3_N_dom_sf"/>
</dbReference>
<evidence type="ECO:0000256" key="2">
    <source>
        <dbReference type="ARBA" id="ARBA00022679"/>
    </source>
</evidence>
<keyword evidence="2 4" id="KW-0808">Transferase</keyword>
<keyword evidence="5" id="KW-1185">Reference proteome</keyword>
<dbReference type="GO" id="GO:0005829">
    <property type="term" value="C:cytosol"/>
    <property type="evidence" value="ECO:0007669"/>
    <property type="project" value="TreeGrafter"/>
</dbReference>
<dbReference type="SUPFAM" id="SSF52418">
    <property type="entry name" value="Nucleoside phosphorylase/phosphoribosyltransferase catalytic domain"/>
    <property type="match status" value="1"/>
</dbReference>
<reference evidence="5" key="1">
    <citation type="submission" date="2019-07" db="EMBL/GenBank/DDBJ databases">
        <title>Shewanella sp. YLB-08 draft genomic sequence.</title>
        <authorList>
            <person name="Yu L."/>
        </authorList>
    </citation>
    <scope>NUCLEOTIDE SEQUENCE [LARGE SCALE GENOMIC DNA]</scope>
    <source>
        <strain evidence="5">JCM 20706</strain>
    </source>
</reference>
<evidence type="ECO:0000313" key="5">
    <source>
        <dbReference type="Proteomes" id="UP000318126"/>
    </source>
</evidence>
<proteinExistence type="predicted"/>
<evidence type="ECO:0000313" key="4">
    <source>
        <dbReference type="EMBL" id="TRY14137.1"/>
    </source>
</evidence>